<dbReference type="REBASE" id="749218">
    <property type="entry name" value="M.Mpr95458ORF25780P"/>
</dbReference>
<dbReference type="EMBL" id="CP130472">
    <property type="protein sequence ID" value="WLS44763.1"/>
    <property type="molecule type" value="Genomic_DNA"/>
</dbReference>
<evidence type="ECO:0000256" key="2">
    <source>
        <dbReference type="ARBA" id="ARBA00022603"/>
    </source>
</evidence>
<evidence type="ECO:0000256" key="3">
    <source>
        <dbReference type="ARBA" id="ARBA00022679"/>
    </source>
</evidence>
<dbReference type="InterPro" id="IPR002941">
    <property type="entry name" value="DNA_methylase_N4/N6"/>
</dbReference>
<reference evidence="6 7" key="1">
    <citation type="submission" date="2023-07" db="EMBL/GenBank/DDBJ databases">
        <title>Micromonospora profundi TRM 95458 converts glycerol to a new osmotic compound.</title>
        <authorList>
            <person name="Lu D."/>
        </authorList>
    </citation>
    <scope>NUCLEOTIDE SEQUENCE [LARGE SCALE GENOMIC DNA]</scope>
    <source>
        <strain evidence="6 7">TRM95458</strain>
    </source>
</reference>
<evidence type="ECO:0000313" key="6">
    <source>
        <dbReference type="EMBL" id="WLS44763.1"/>
    </source>
</evidence>
<keyword evidence="3 6" id="KW-0808">Transferase</keyword>
<evidence type="ECO:0000256" key="1">
    <source>
        <dbReference type="ARBA" id="ARBA00006594"/>
    </source>
</evidence>
<dbReference type="InterPro" id="IPR002052">
    <property type="entry name" value="DNA_methylase_N6_adenine_CS"/>
</dbReference>
<organism evidence="6 7">
    <name type="scientific">Micromonospora profundi</name>
    <dbReference type="NCBI Taxonomy" id="1420889"/>
    <lineage>
        <taxon>Bacteria</taxon>
        <taxon>Bacillati</taxon>
        <taxon>Actinomycetota</taxon>
        <taxon>Actinomycetes</taxon>
        <taxon>Micromonosporales</taxon>
        <taxon>Micromonosporaceae</taxon>
        <taxon>Micromonospora</taxon>
    </lineage>
</organism>
<evidence type="ECO:0000256" key="4">
    <source>
        <dbReference type="ARBA" id="ARBA00022691"/>
    </source>
</evidence>
<sequence length="198" mass="22778">MNKDQALVPTDEGGYQWVDRDDPRVTEVRLLHQAERIGEVTDTLNDNLLIRGDSYDALHALVRTPEYAARYRRKIKLVYIDPPFNTGQAFEHYDDALEHSVWLGMMRERLLLIRELLAPDGSVWVHLDDAEMAYCRVLMDEIFGRGNFVATVVWETDQGRRNDTDISIVQDYILLYAADRSGCVHRSGVRLARDGRVA</sequence>
<name>A0AAJ6HTL1_9ACTN</name>
<protein>
    <submittedName>
        <fullName evidence="6">Site-specific DNA-methyltransferase</fullName>
        <ecNumber evidence="6">2.1.1.-</ecNumber>
    </submittedName>
</protein>
<dbReference type="GO" id="GO:0008170">
    <property type="term" value="F:N-methyltransferase activity"/>
    <property type="evidence" value="ECO:0007669"/>
    <property type="project" value="InterPro"/>
</dbReference>
<keyword evidence="7" id="KW-1185">Reference proteome</keyword>
<dbReference type="InterPro" id="IPR029063">
    <property type="entry name" value="SAM-dependent_MTases_sf"/>
</dbReference>
<evidence type="ECO:0000259" key="5">
    <source>
        <dbReference type="Pfam" id="PF01555"/>
    </source>
</evidence>
<keyword evidence="4" id="KW-0949">S-adenosyl-L-methionine</keyword>
<comment type="similarity">
    <text evidence="1">Belongs to the N(4)/N(6)-methyltransferase family.</text>
</comment>
<dbReference type="AlphaFoldDB" id="A0AAJ6HTL1"/>
<gene>
    <name evidence="6" type="ORF">Q3V37_25790</name>
</gene>
<dbReference type="RefSeq" id="WP_306271951.1">
    <property type="nucleotide sequence ID" value="NZ_CP130472.1"/>
</dbReference>
<dbReference type="InterPro" id="IPR002295">
    <property type="entry name" value="N4/N6-MTase_EcoPI_Mod-like"/>
</dbReference>
<dbReference type="SUPFAM" id="SSF53335">
    <property type="entry name" value="S-adenosyl-L-methionine-dependent methyltransferases"/>
    <property type="match status" value="1"/>
</dbReference>
<keyword evidence="2 6" id="KW-0489">Methyltransferase</keyword>
<feature type="domain" description="DNA methylase N-4/N-6" evidence="5">
    <location>
        <begin position="75"/>
        <end position="179"/>
    </location>
</feature>
<accession>A0AAJ6HTL1</accession>
<proteinExistence type="inferred from homology"/>
<dbReference type="Gene3D" id="3.40.50.150">
    <property type="entry name" value="Vaccinia Virus protein VP39"/>
    <property type="match status" value="1"/>
</dbReference>
<dbReference type="GO" id="GO:0032259">
    <property type="term" value="P:methylation"/>
    <property type="evidence" value="ECO:0007669"/>
    <property type="project" value="UniProtKB-KW"/>
</dbReference>
<dbReference type="GO" id="GO:0003677">
    <property type="term" value="F:DNA binding"/>
    <property type="evidence" value="ECO:0007669"/>
    <property type="project" value="InterPro"/>
</dbReference>
<dbReference type="PRINTS" id="PR00506">
    <property type="entry name" value="D21N6MTFRASE"/>
</dbReference>
<dbReference type="PROSITE" id="PS00092">
    <property type="entry name" value="N6_MTASE"/>
    <property type="match status" value="1"/>
</dbReference>
<dbReference type="EC" id="2.1.1.-" evidence="6"/>
<evidence type="ECO:0000313" key="7">
    <source>
        <dbReference type="Proteomes" id="UP001235874"/>
    </source>
</evidence>
<dbReference type="KEGG" id="mprn:Q3V37_25790"/>
<dbReference type="Pfam" id="PF01555">
    <property type="entry name" value="N6_N4_Mtase"/>
    <property type="match status" value="1"/>
</dbReference>
<dbReference type="Proteomes" id="UP001235874">
    <property type="component" value="Chromosome"/>
</dbReference>